<gene>
    <name evidence="2" type="ORF">GLOINDRAFT_100009</name>
</gene>
<dbReference type="HOGENOM" id="CLU_505413_0_0_1"/>
<dbReference type="EMBL" id="KI294070">
    <property type="protein sequence ID" value="ESA04749.1"/>
    <property type="molecule type" value="Genomic_DNA"/>
</dbReference>
<accession>U9T9A1</accession>
<dbReference type="InterPro" id="IPR010359">
    <property type="entry name" value="IrrE_HExxH"/>
</dbReference>
<organism evidence="2">
    <name type="scientific">Rhizophagus irregularis (strain DAOM 181602 / DAOM 197198 / MUCL 43194)</name>
    <name type="common">Arbuscular mycorrhizal fungus</name>
    <name type="synonym">Glomus intraradices</name>
    <dbReference type="NCBI Taxonomy" id="747089"/>
    <lineage>
        <taxon>Eukaryota</taxon>
        <taxon>Fungi</taxon>
        <taxon>Fungi incertae sedis</taxon>
        <taxon>Mucoromycota</taxon>
        <taxon>Glomeromycotina</taxon>
        <taxon>Glomeromycetes</taxon>
        <taxon>Glomerales</taxon>
        <taxon>Glomeraceae</taxon>
        <taxon>Rhizophagus</taxon>
    </lineage>
</organism>
<feature type="domain" description="IrrE N-terminal-like" evidence="1">
    <location>
        <begin position="122"/>
        <end position="236"/>
    </location>
</feature>
<reference evidence="2" key="1">
    <citation type="submission" date="2013-07" db="EMBL/GenBank/DDBJ databases">
        <title>The genome of an arbuscular mycorrhizal fungus provides insights into the evolution of the oldest plant symbiosis.</title>
        <authorList>
            <consortium name="DOE Joint Genome Institute"/>
            <person name="Tisserant E."/>
            <person name="Malbreil M."/>
            <person name="Kuo A."/>
            <person name="Kohler A."/>
            <person name="Symeonidi A."/>
            <person name="Balestrini R."/>
            <person name="Charron P."/>
            <person name="Duensing N."/>
            <person name="Frei-dit-Frey N."/>
            <person name="Gianinazzi-Pearson V."/>
            <person name="Gilbert B."/>
            <person name="Handa Y."/>
            <person name="Hijri M."/>
            <person name="Kaul R."/>
            <person name="Kawaguchi M."/>
            <person name="Krajinski F."/>
            <person name="Lammers P."/>
            <person name="Lapierre D."/>
            <person name="Masclaux F.G."/>
            <person name="Murat C."/>
            <person name="Morin E."/>
            <person name="Ndikumana S."/>
            <person name="Pagni M."/>
            <person name="Petitpierre D."/>
            <person name="Requena N."/>
            <person name="Rosikiewicz P."/>
            <person name="Riley R."/>
            <person name="Saito K."/>
            <person name="San Clemente H."/>
            <person name="Shapiro H."/>
            <person name="van Tuinen D."/>
            <person name="Becard G."/>
            <person name="Bonfante P."/>
            <person name="Paszkowski U."/>
            <person name="Shachar-Hill Y."/>
            <person name="Young J.P."/>
            <person name="Sanders I.R."/>
            <person name="Henrissat B."/>
            <person name="Rensing S.A."/>
            <person name="Grigoriev I.V."/>
            <person name="Corradi N."/>
            <person name="Roux C."/>
            <person name="Martin F."/>
        </authorList>
    </citation>
    <scope>NUCLEOTIDE SEQUENCE</scope>
    <source>
        <strain evidence="2">DAOM 197198</strain>
    </source>
</reference>
<dbReference type="InterPro" id="IPR025683">
    <property type="entry name" value="Protein_beta"/>
</dbReference>
<dbReference type="AlphaFoldDB" id="U9T9A1"/>
<dbReference type="Pfam" id="PF14350">
    <property type="entry name" value="Beta_protein"/>
    <property type="match status" value="1"/>
</dbReference>
<evidence type="ECO:0000259" key="1">
    <source>
        <dbReference type="Pfam" id="PF06114"/>
    </source>
</evidence>
<sequence>MDDKNEFEDFFVSTSDCTPERLLSALKSYSEISKKLGSDDPLVFKDLLSGAAGSALFRRSGTAKETETFLWLSQVQRYAEIVVSTGKVKGFKGLPKEVLKDLSGLSLNPENLKQVSSYLWQHGVVLVFLPQSSGMKTDGVFFKLQCGTPVVGMTLRYDRYDYFWFTLMHELSHVSIHYDRFNEPHFDCLDDLGEDIIELEANQLAKESFISRSDWRSASVRRHRNEDELLKDAQKFSMHPAVLAGFGVPEYFVDDYDIPDSILIGGRPSYEYLAACMLAQDLNFNPVVGVDRTADRNSCVFTPAITRAVNNRRIALRVSSDDLVSYSLIRTDILDLIAMGKGIYDRWVLVIDNRVCKGVDAIARGAQIKAFCAAAVADHAYEAIVITGSTLSPVAGDILSTNSEKHLDRNEIAIYSSAISGLTGHNVIFGDYTIVSPDYSDSDIDPRNMLNVTAPKVVYSYEDKHYIVRGGGIKTHARGFKQYNDIAATIVAKSFFRHGNSEGDLYLVEKAAGLGSTVMPGSVLKPTINSHISFMLDLL</sequence>
<proteinExistence type="predicted"/>
<dbReference type="Pfam" id="PF06114">
    <property type="entry name" value="Peptidase_M78"/>
    <property type="match status" value="1"/>
</dbReference>
<name>U9T9A1_RHIID</name>
<evidence type="ECO:0000313" key="2">
    <source>
        <dbReference type="EMBL" id="ESA04749.1"/>
    </source>
</evidence>
<protein>
    <recommendedName>
        <fullName evidence="1">IrrE N-terminal-like domain-containing protein</fullName>
    </recommendedName>
</protein>